<dbReference type="GO" id="GO:0006865">
    <property type="term" value="P:amino acid transport"/>
    <property type="evidence" value="ECO:0007669"/>
    <property type="project" value="UniProtKB-KW"/>
</dbReference>
<dbReference type="Proteomes" id="UP000265520">
    <property type="component" value="Unassembled WGS sequence"/>
</dbReference>
<reference evidence="10 11" key="1">
    <citation type="journal article" date="2018" name="Front. Plant Sci.">
        <title>Red Clover (Trifolium pratense) and Zigzag Clover (T. medium) - A Picture of Genomic Similarities and Differences.</title>
        <authorList>
            <person name="Dluhosova J."/>
            <person name="Istvanek J."/>
            <person name="Nedelnik J."/>
            <person name="Repkova J."/>
        </authorList>
    </citation>
    <scope>NUCLEOTIDE SEQUENCE [LARGE SCALE GENOMIC DNA]</scope>
    <source>
        <strain evidence="11">cv. 10/8</strain>
        <tissue evidence="10">Leaf</tissue>
    </source>
</reference>
<dbReference type="AlphaFoldDB" id="A0A392MYH5"/>
<gene>
    <name evidence="10" type="ORF">A2U01_0013536</name>
</gene>
<evidence type="ECO:0000256" key="2">
    <source>
        <dbReference type="ARBA" id="ARBA00022448"/>
    </source>
</evidence>
<dbReference type="EMBL" id="LXQA010023017">
    <property type="protein sequence ID" value="MCH92596.1"/>
    <property type="molecule type" value="Genomic_DNA"/>
</dbReference>
<name>A0A392MYH5_9FABA</name>
<comment type="caution">
    <text evidence="10">The sequence shown here is derived from an EMBL/GenBank/DDBJ whole genome shotgun (WGS) entry which is preliminary data.</text>
</comment>
<evidence type="ECO:0000313" key="11">
    <source>
        <dbReference type="Proteomes" id="UP000265520"/>
    </source>
</evidence>
<protein>
    <submittedName>
        <fullName evidence="10">Auxin transporter-like protein 1-like</fullName>
    </submittedName>
</protein>
<keyword evidence="2" id="KW-0813">Transport</keyword>
<evidence type="ECO:0000256" key="5">
    <source>
        <dbReference type="ARBA" id="ARBA00022989"/>
    </source>
</evidence>
<evidence type="ECO:0000256" key="4">
    <source>
        <dbReference type="ARBA" id="ARBA00022970"/>
    </source>
</evidence>
<evidence type="ECO:0000256" key="8">
    <source>
        <dbReference type="SAM" id="Phobius"/>
    </source>
</evidence>
<keyword evidence="3 8" id="KW-0812">Transmembrane</keyword>
<dbReference type="Pfam" id="PF01490">
    <property type="entry name" value="Aa_trans"/>
    <property type="match status" value="1"/>
</dbReference>
<feature type="domain" description="Amino acid transporter transmembrane" evidence="9">
    <location>
        <begin position="43"/>
        <end position="118"/>
    </location>
</feature>
<keyword evidence="6 8" id="KW-0472">Membrane</keyword>
<proteinExistence type="predicted"/>
<evidence type="ECO:0000256" key="7">
    <source>
        <dbReference type="SAM" id="MobiDB-lite"/>
    </source>
</evidence>
<feature type="transmembrane region" description="Helical" evidence="8">
    <location>
        <begin position="73"/>
        <end position="101"/>
    </location>
</feature>
<evidence type="ECO:0000259" key="9">
    <source>
        <dbReference type="Pfam" id="PF01490"/>
    </source>
</evidence>
<feature type="region of interest" description="Disordered" evidence="7">
    <location>
        <begin position="1"/>
        <end position="28"/>
    </location>
</feature>
<evidence type="ECO:0000313" key="10">
    <source>
        <dbReference type="EMBL" id="MCH92596.1"/>
    </source>
</evidence>
<feature type="non-terminal residue" evidence="10">
    <location>
        <position position="120"/>
    </location>
</feature>
<evidence type="ECO:0000256" key="3">
    <source>
        <dbReference type="ARBA" id="ARBA00022692"/>
    </source>
</evidence>
<dbReference type="InterPro" id="IPR013057">
    <property type="entry name" value="AA_transpt_TM"/>
</dbReference>
<sequence>MLSEKQGEETMMSSLNETIEVNEEREEERGEISTSGLKNFLWHGGSVYDAWFSCASNQVAQVLLTLPYSFSQLGMISGIVFQIFYGLLGSWTAYLISILYVEYRSRKEKENVSFKNHVIQ</sequence>
<organism evidence="10 11">
    <name type="scientific">Trifolium medium</name>
    <dbReference type="NCBI Taxonomy" id="97028"/>
    <lineage>
        <taxon>Eukaryota</taxon>
        <taxon>Viridiplantae</taxon>
        <taxon>Streptophyta</taxon>
        <taxon>Embryophyta</taxon>
        <taxon>Tracheophyta</taxon>
        <taxon>Spermatophyta</taxon>
        <taxon>Magnoliopsida</taxon>
        <taxon>eudicotyledons</taxon>
        <taxon>Gunneridae</taxon>
        <taxon>Pentapetalae</taxon>
        <taxon>rosids</taxon>
        <taxon>fabids</taxon>
        <taxon>Fabales</taxon>
        <taxon>Fabaceae</taxon>
        <taxon>Papilionoideae</taxon>
        <taxon>50 kb inversion clade</taxon>
        <taxon>NPAAA clade</taxon>
        <taxon>Hologalegina</taxon>
        <taxon>IRL clade</taxon>
        <taxon>Trifolieae</taxon>
        <taxon>Trifolium</taxon>
    </lineage>
</organism>
<evidence type="ECO:0000256" key="6">
    <source>
        <dbReference type="ARBA" id="ARBA00023136"/>
    </source>
</evidence>
<accession>A0A392MYH5</accession>
<keyword evidence="4" id="KW-0029">Amino-acid transport</keyword>
<comment type="subcellular location">
    <subcellularLocation>
        <location evidence="1">Membrane</location>
    </subcellularLocation>
</comment>
<keyword evidence="11" id="KW-1185">Reference proteome</keyword>
<dbReference type="GO" id="GO:0016020">
    <property type="term" value="C:membrane"/>
    <property type="evidence" value="ECO:0007669"/>
    <property type="project" value="UniProtKB-SubCell"/>
</dbReference>
<keyword evidence="5 8" id="KW-1133">Transmembrane helix</keyword>
<evidence type="ECO:0000256" key="1">
    <source>
        <dbReference type="ARBA" id="ARBA00004370"/>
    </source>
</evidence>